<feature type="transmembrane region" description="Helical" evidence="7">
    <location>
        <begin position="333"/>
        <end position="352"/>
    </location>
</feature>
<evidence type="ECO:0000256" key="6">
    <source>
        <dbReference type="ARBA" id="ARBA00023136"/>
    </source>
</evidence>
<proteinExistence type="inferred from homology"/>
<feature type="transmembrane region" description="Helical" evidence="7">
    <location>
        <begin position="649"/>
        <end position="669"/>
    </location>
</feature>
<feature type="domain" description="SSD" evidence="8">
    <location>
        <begin position="262"/>
        <end position="387"/>
    </location>
</feature>
<dbReference type="InterPro" id="IPR000731">
    <property type="entry name" value="SSD"/>
</dbReference>
<feature type="transmembrane region" description="Helical" evidence="7">
    <location>
        <begin position="623"/>
        <end position="642"/>
    </location>
</feature>
<feature type="transmembrane region" description="Helical" evidence="7">
    <location>
        <begin position="421"/>
        <end position="440"/>
    </location>
</feature>
<keyword evidence="3" id="KW-1003">Cell membrane</keyword>
<evidence type="ECO:0000256" key="7">
    <source>
        <dbReference type="SAM" id="Phobius"/>
    </source>
</evidence>
<evidence type="ECO:0000313" key="9">
    <source>
        <dbReference type="EMBL" id="CAA6814067.1"/>
    </source>
</evidence>
<feature type="transmembrane region" description="Helical" evidence="7">
    <location>
        <begin position="364"/>
        <end position="388"/>
    </location>
</feature>
<dbReference type="GO" id="GO:0005886">
    <property type="term" value="C:plasma membrane"/>
    <property type="evidence" value="ECO:0007669"/>
    <property type="project" value="UniProtKB-SubCell"/>
</dbReference>
<evidence type="ECO:0000256" key="5">
    <source>
        <dbReference type="ARBA" id="ARBA00022989"/>
    </source>
</evidence>
<dbReference type="EMBL" id="CACVAQ010000212">
    <property type="protein sequence ID" value="CAA6814067.1"/>
    <property type="molecule type" value="Genomic_DNA"/>
</dbReference>
<dbReference type="InterPro" id="IPR004869">
    <property type="entry name" value="MMPL_dom"/>
</dbReference>
<dbReference type="SUPFAM" id="SSF82866">
    <property type="entry name" value="Multidrug efflux transporter AcrB transmembrane domain"/>
    <property type="match status" value="2"/>
</dbReference>
<dbReference type="PANTHER" id="PTHR33406">
    <property type="entry name" value="MEMBRANE PROTEIN MJ1562-RELATED"/>
    <property type="match status" value="1"/>
</dbReference>
<feature type="transmembrane region" description="Helical" evidence="7">
    <location>
        <begin position="675"/>
        <end position="696"/>
    </location>
</feature>
<comment type="similarity">
    <text evidence="2">Belongs to the resistance-nodulation-cell division (RND) (TC 2.A.6) family. MmpL subfamily.</text>
</comment>
<name>A0A6S6TCE8_9BACT</name>
<comment type="subcellular location">
    <subcellularLocation>
        <location evidence="1">Cell membrane</location>
        <topology evidence="1">Multi-pass membrane protein</topology>
    </subcellularLocation>
</comment>
<keyword evidence="6 7" id="KW-0472">Membrane</keyword>
<gene>
    <name evidence="9" type="ORF">HELGO_WM40854</name>
</gene>
<dbReference type="PROSITE" id="PS50156">
    <property type="entry name" value="SSD"/>
    <property type="match status" value="1"/>
</dbReference>
<dbReference type="InterPro" id="IPR050545">
    <property type="entry name" value="Mycobact_MmpL"/>
</dbReference>
<reference evidence="9" key="1">
    <citation type="submission" date="2020-01" db="EMBL/GenBank/DDBJ databases">
        <authorList>
            <person name="Meier V. D."/>
            <person name="Meier V D."/>
        </authorList>
    </citation>
    <scope>NUCLEOTIDE SEQUENCE</scope>
    <source>
        <strain evidence="9">HLG_WM_MAG_10</strain>
    </source>
</reference>
<dbReference type="PANTHER" id="PTHR33406:SF6">
    <property type="entry name" value="MEMBRANE PROTEIN YDGH-RELATED"/>
    <property type="match status" value="1"/>
</dbReference>
<protein>
    <submittedName>
        <fullName evidence="9">RND superfamily exporter</fullName>
    </submittedName>
</protein>
<keyword evidence="5 7" id="KW-1133">Transmembrane helix</keyword>
<evidence type="ECO:0000259" key="8">
    <source>
        <dbReference type="PROSITE" id="PS50156"/>
    </source>
</evidence>
<dbReference type="AlphaFoldDB" id="A0A6S6TCE8"/>
<feature type="transmembrane region" description="Helical" evidence="7">
    <location>
        <begin position="723"/>
        <end position="740"/>
    </location>
</feature>
<feature type="transmembrane region" description="Helical" evidence="7">
    <location>
        <begin position="262"/>
        <end position="283"/>
    </location>
</feature>
<feature type="transmembrane region" description="Helical" evidence="7">
    <location>
        <begin position="746"/>
        <end position="772"/>
    </location>
</feature>
<evidence type="ECO:0000256" key="2">
    <source>
        <dbReference type="ARBA" id="ARBA00010157"/>
    </source>
</evidence>
<dbReference type="Gene3D" id="1.20.1640.10">
    <property type="entry name" value="Multidrug efflux transporter AcrB transmembrane domain"/>
    <property type="match status" value="2"/>
</dbReference>
<evidence type="ECO:0000256" key="1">
    <source>
        <dbReference type="ARBA" id="ARBA00004651"/>
    </source>
</evidence>
<sequence>MFVRYPKFIISLFLILSIAGTYLAVNRVQFEFDFEQFFPEGDEDLKFFLEFKERFEPDDNFLLVGIHREAGVFEQDFLKRVLNFSLEARRIEFEAPSPDSVDNLVYVNGTNDTGDSILLMRPVLSAQSLLQVEYPIKNPFTGFSTIPAIHLDDSTRYEKDKQKILADERLVDNFISEDAKTLVVVLKTVDNIGQKAASLMIADVKKLLKSHEFDDHHLLGRAFFQTEIVKLQIREFILSTVVSFFLVFIVMLFLFRRLWGIVVALVSILIGLLMFIGMLGIFARTLDTMALLYPIIMIIVATSDVIHVMSKYIDELQKGKSKFEAIQITIREIGMSIFLTSSTTAIGFLSLVTSRLIPIQQFGINAALGVMIAYISVVIFTTTILALFQKEQIIKLHDKPSLWVKWMDWVYNITKTHTRPILAGFAFLVVVCCIGISKVTTNTQFIKILPKGAEVTKDFLFFEQEFSGFRPFEIAVSIQGAYDANDFEVIQEIDKIEQHFKQYPAVKSMSSITGLYKTINQAYHTNSPEAFKLPENAQAFKKYQKLAKRMSKNGNFGILVSKDKKHTRISAKILDVGADNINKIREQSKQWIAENIDSEIIQTRSTGTGIIIDKNSSYIRDSLLQGLLFAILIISLMVAFIYKNIKMLIITLIPNMLPLLIAAAILGYANIPLEAGVAIVFAIIFGIAIDDTIHLLSKFKLTKDKGFDTEESIRITLQETGKALCLTTIILFFGFLSLLMSVNPPAITIGILISATLISALVCDLLIIPIMLRKWIP</sequence>
<feature type="transmembrane region" description="Helical" evidence="7">
    <location>
        <begin position="236"/>
        <end position="255"/>
    </location>
</feature>
<accession>A0A6S6TCE8</accession>
<keyword evidence="4 7" id="KW-0812">Transmembrane</keyword>
<organism evidence="9">
    <name type="scientific">uncultured Aureispira sp</name>
    <dbReference type="NCBI Taxonomy" id="1331704"/>
    <lineage>
        <taxon>Bacteria</taxon>
        <taxon>Pseudomonadati</taxon>
        <taxon>Bacteroidota</taxon>
        <taxon>Saprospiria</taxon>
        <taxon>Saprospirales</taxon>
        <taxon>Saprospiraceae</taxon>
        <taxon>Aureispira</taxon>
        <taxon>environmental samples</taxon>
    </lineage>
</organism>
<evidence type="ECO:0000256" key="4">
    <source>
        <dbReference type="ARBA" id="ARBA00022692"/>
    </source>
</evidence>
<dbReference type="Pfam" id="PF03176">
    <property type="entry name" value="MMPL"/>
    <property type="match status" value="2"/>
</dbReference>
<evidence type="ECO:0000256" key="3">
    <source>
        <dbReference type="ARBA" id="ARBA00022475"/>
    </source>
</evidence>
<feature type="transmembrane region" description="Helical" evidence="7">
    <location>
        <begin position="289"/>
        <end position="313"/>
    </location>
</feature>